<protein>
    <submittedName>
        <fullName evidence="1">Isopentenyl-diphosphate delta-isomerase</fullName>
        <ecNumber evidence="1">3.-.-.-</ecNumber>
        <ecNumber evidence="1">5.3.3.2</ecNumber>
    </submittedName>
</protein>
<dbReference type="SUPFAM" id="SSF55811">
    <property type="entry name" value="Nudix"/>
    <property type="match status" value="1"/>
</dbReference>
<proteinExistence type="predicted"/>
<dbReference type="STRING" id="1354337.M983_3264"/>
<dbReference type="Gene3D" id="3.90.79.10">
    <property type="entry name" value="Nucleoside Triphosphate Pyrophosphohydrolase"/>
    <property type="match status" value="1"/>
</dbReference>
<sequence>MSGGLIEHEYDHIFIGYYNGQVKFNPEEVAAVEWIEIPELINQINKTPEKFTPWVKEILTKFPDFKFKIMNS</sequence>
<name>A0A198EX95_9GAMM</name>
<dbReference type="Proteomes" id="UP000094023">
    <property type="component" value="Unassembled WGS sequence"/>
</dbReference>
<reference evidence="1 2" key="1">
    <citation type="submission" date="2016-04" db="EMBL/GenBank/DDBJ databases">
        <title>ATOL: Assembling a taxonomically balanced genome-scale reconstruction of the evolutionary history of the Enterobacteriaceae.</title>
        <authorList>
            <person name="Plunkett G.III."/>
            <person name="Neeno-Eckwall E.C."/>
            <person name="Glasner J.D."/>
            <person name="Perna N.T."/>
        </authorList>
    </citation>
    <scope>NUCLEOTIDE SEQUENCE [LARGE SCALE GENOMIC DNA]</scope>
    <source>
        <strain evidence="1 2">ATCC 19692</strain>
    </source>
</reference>
<dbReference type="PATRIC" id="fig|1354337.4.peg.3403"/>
<dbReference type="EC" id="3.-.-.-" evidence="1"/>
<dbReference type="AlphaFoldDB" id="A0A198EX95"/>
<evidence type="ECO:0000313" key="2">
    <source>
        <dbReference type="Proteomes" id="UP000094023"/>
    </source>
</evidence>
<keyword evidence="1" id="KW-0413">Isomerase</keyword>
<accession>A0A198EX95</accession>
<dbReference type="EMBL" id="LXEN01000205">
    <property type="protein sequence ID" value="OAT16724.1"/>
    <property type="molecule type" value="Genomic_DNA"/>
</dbReference>
<dbReference type="GO" id="GO:0016787">
    <property type="term" value="F:hydrolase activity"/>
    <property type="evidence" value="ECO:0007669"/>
    <property type="project" value="UniProtKB-KW"/>
</dbReference>
<dbReference type="EC" id="5.3.3.2" evidence="1"/>
<keyword evidence="1" id="KW-0378">Hydrolase</keyword>
<dbReference type="GO" id="GO:0004452">
    <property type="term" value="F:isopentenyl-diphosphate delta-isomerase activity"/>
    <property type="evidence" value="ECO:0007669"/>
    <property type="project" value="UniProtKB-EC"/>
</dbReference>
<organism evidence="1 2">
    <name type="scientific">Proteus myxofaciens ATCC 19692</name>
    <dbReference type="NCBI Taxonomy" id="1354337"/>
    <lineage>
        <taxon>Bacteria</taxon>
        <taxon>Pseudomonadati</taxon>
        <taxon>Pseudomonadota</taxon>
        <taxon>Gammaproteobacteria</taxon>
        <taxon>Enterobacterales</taxon>
        <taxon>Morganellaceae</taxon>
        <taxon>Proteus</taxon>
    </lineage>
</organism>
<dbReference type="InterPro" id="IPR015797">
    <property type="entry name" value="NUDIX_hydrolase-like_dom_sf"/>
</dbReference>
<gene>
    <name evidence="1" type="ORF">M983_3264</name>
</gene>
<evidence type="ECO:0000313" key="1">
    <source>
        <dbReference type="EMBL" id="OAT16724.1"/>
    </source>
</evidence>
<keyword evidence="2" id="KW-1185">Reference proteome</keyword>
<comment type="caution">
    <text evidence="1">The sequence shown here is derived from an EMBL/GenBank/DDBJ whole genome shotgun (WGS) entry which is preliminary data.</text>
</comment>